<proteinExistence type="predicted"/>
<dbReference type="PANTHER" id="PTHR14136:SF17">
    <property type="entry name" value="BTB_POZ DOMAIN-CONTAINING PROTEIN KCTD9"/>
    <property type="match status" value="1"/>
</dbReference>
<gene>
    <name evidence="1" type="ORF">SAMN05421828_1264</name>
</gene>
<dbReference type="RefSeq" id="WP_051657480.1">
    <property type="nucleotide sequence ID" value="NZ_FTNE01000026.1"/>
</dbReference>
<dbReference type="InterPro" id="IPR001646">
    <property type="entry name" value="5peptide_repeat"/>
</dbReference>
<dbReference type="SUPFAM" id="SSF141571">
    <property type="entry name" value="Pentapeptide repeat-like"/>
    <property type="match status" value="2"/>
</dbReference>
<dbReference type="Proteomes" id="UP000186308">
    <property type="component" value="Unassembled WGS sequence"/>
</dbReference>
<dbReference type="OrthoDB" id="7304622at2"/>
<organism evidence="1 2">
    <name type="scientific">Acidiphilium rubrum</name>
    <dbReference type="NCBI Taxonomy" id="526"/>
    <lineage>
        <taxon>Bacteria</taxon>
        <taxon>Pseudomonadati</taxon>
        <taxon>Pseudomonadota</taxon>
        <taxon>Alphaproteobacteria</taxon>
        <taxon>Acetobacterales</taxon>
        <taxon>Acidocellaceae</taxon>
        <taxon>Acidiphilium</taxon>
    </lineage>
</organism>
<dbReference type="EMBL" id="FTNE01000026">
    <property type="protein sequence ID" value="SIR35337.1"/>
    <property type="molecule type" value="Genomic_DNA"/>
</dbReference>
<dbReference type="Gene3D" id="2.160.20.80">
    <property type="entry name" value="E3 ubiquitin-protein ligase SopA"/>
    <property type="match status" value="2"/>
</dbReference>
<dbReference type="AlphaFoldDB" id="A0A8G2CN11"/>
<name>A0A8G2CN11_ACIRU</name>
<evidence type="ECO:0000313" key="2">
    <source>
        <dbReference type="Proteomes" id="UP000186308"/>
    </source>
</evidence>
<evidence type="ECO:0000313" key="1">
    <source>
        <dbReference type="EMBL" id="SIR35337.1"/>
    </source>
</evidence>
<accession>A0A8G2CN11</accession>
<dbReference type="Pfam" id="PF00805">
    <property type="entry name" value="Pentapeptide"/>
    <property type="match status" value="3"/>
</dbReference>
<keyword evidence="2" id="KW-1185">Reference proteome</keyword>
<dbReference type="InterPro" id="IPR051082">
    <property type="entry name" value="Pentapeptide-BTB/POZ_domain"/>
</dbReference>
<comment type="caution">
    <text evidence="1">The sequence shown here is derived from an EMBL/GenBank/DDBJ whole genome shotgun (WGS) entry which is preliminary data.</text>
</comment>
<dbReference type="PANTHER" id="PTHR14136">
    <property type="entry name" value="BTB_POZ DOMAIN-CONTAINING PROTEIN KCTD9"/>
    <property type="match status" value="1"/>
</dbReference>
<sequence length="256" mass="27630">MTLADVMAAINDRGAISGETLRSIDWGDAVCEDAHFIDCQFADTAFGAADFTGARFERCQFARCGFARTVLRDAGFEECRFTVPGDPPVGSRFAFADLRNARFRRCDLSFAVFERSDLHAIEMHGCNLRGARLHQVDFGRAIGRKNVVTRAVFNDCNFDFAELADACLPGCDLARCRFREADLGGVDFTDADLSGGDFTEAITTGMALAGADVRGGDLGALNLLALASFARLKITQSQGDGLLQALRIDLHPDPAG</sequence>
<protein>
    <submittedName>
        <fullName evidence="1">Fluoroquinolone resistance protein</fullName>
    </submittedName>
</protein>
<reference evidence="1 2" key="1">
    <citation type="submission" date="2017-01" db="EMBL/GenBank/DDBJ databases">
        <authorList>
            <person name="Varghese N."/>
            <person name="Submissions S."/>
        </authorList>
    </citation>
    <scope>NUCLEOTIDE SEQUENCE [LARGE SCALE GENOMIC DNA]</scope>
    <source>
        <strain evidence="1 2">ATCC 35905</strain>
    </source>
</reference>